<proteinExistence type="inferred from homology"/>
<keyword evidence="4" id="KW-1185">Reference proteome</keyword>
<dbReference type="InterPro" id="IPR029052">
    <property type="entry name" value="Metallo-depent_PP-like"/>
</dbReference>
<dbReference type="EMBL" id="JALBWM010000107">
    <property type="protein sequence ID" value="MCO1336132.1"/>
    <property type="molecule type" value="Genomic_DNA"/>
</dbReference>
<evidence type="ECO:0000313" key="3">
    <source>
        <dbReference type="EMBL" id="MCO1336132.1"/>
    </source>
</evidence>
<organism evidence="3 4">
    <name type="scientific">Microbulbifer okhotskensis</name>
    <dbReference type="NCBI Taxonomy" id="2926617"/>
    <lineage>
        <taxon>Bacteria</taxon>
        <taxon>Pseudomonadati</taxon>
        <taxon>Pseudomonadota</taxon>
        <taxon>Gammaproteobacteria</taxon>
        <taxon>Cellvibrionales</taxon>
        <taxon>Microbulbiferaceae</taxon>
        <taxon>Microbulbifer</taxon>
    </lineage>
</organism>
<reference evidence="3" key="1">
    <citation type="journal article" date="2022" name="Arch. Microbiol.">
        <title>Microbulbifer okhotskensis sp. nov., isolated from a deep bottom sediment of the Okhotsk Sea.</title>
        <authorList>
            <person name="Romanenko L."/>
            <person name="Kurilenko V."/>
            <person name="Otstavnykh N."/>
            <person name="Velansky P."/>
            <person name="Isaeva M."/>
            <person name="Mikhailov V."/>
        </authorList>
    </citation>
    <scope>NUCLEOTIDE SEQUENCE</scope>
    <source>
        <strain evidence="3">OS29</strain>
    </source>
</reference>
<dbReference type="AlphaFoldDB" id="A0A9X2J611"/>
<gene>
    <name evidence="3" type="ORF">MO867_17510</name>
</gene>
<dbReference type="InterPro" id="IPR024654">
    <property type="entry name" value="Calcineurin-like_PHP_lpxH"/>
</dbReference>
<comment type="caution">
    <text evidence="3">The sequence shown here is derived from an EMBL/GenBank/DDBJ whole genome shotgun (WGS) entry which is preliminary data.</text>
</comment>
<evidence type="ECO:0000259" key="2">
    <source>
        <dbReference type="Pfam" id="PF12850"/>
    </source>
</evidence>
<dbReference type="Gene3D" id="3.60.21.10">
    <property type="match status" value="1"/>
</dbReference>
<evidence type="ECO:0000313" key="4">
    <source>
        <dbReference type="Proteomes" id="UP001139028"/>
    </source>
</evidence>
<dbReference type="RefSeq" id="WP_252471552.1">
    <property type="nucleotide sequence ID" value="NZ_JALBWM010000107.1"/>
</dbReference>
<feature type="domain" description="Calcineurin-like phosphoesterase" evidence="2">
    <location>
        <begin position="13"/>
        <end position="95"/>
    </location>
</feature>
<dbReference type="CDD" id="cd00838">
    <property type="entry name" value="MPP_superfamily"/>
    <property type="match status" value="1"/>
</dbReference>
<comment type="similarity">
    <text evidence="1">Belongs to the metallophosphoesterase superfamily. YfcE family.</text>
</comment>
<dbReference type="SUPFAM" id="SSF56300">
    <property type="entry name" value="Metallo-dependent phosphatases"/>
    <property type="match status" value="1"/>
</dbReference>
<dbReference type="Proteomes" id="UP001139028">
    <property type="component" value="Unassembled WGS sequence"/>
</dbReference>
<dbReference type="Pfam" id="PF12850">
    <property type="entry name" value="Metallophos_2"/>
    <property type="match status" value="1"/>
</dbReference>
<sequence>MKQLAPSLQITNEVFLCHGTPSNDLIYLLEDITRGRPRLRSVQELLGTTRAQVVLCGHPHQSRSASISSGQLIVNPGSVGLSAYADNKPNYHTMETYSAHASYAIVEQKKGGAWDVEHLNIRYDTDKAVRDAIARGRDDWGCYLSTGRAD</sequence>
<protein>
    <submittedName>
        <fullName evidence="3">Metallophosphoesterase family protein</fullName>
    </submittedName>
</protein>
<name>A0A9X2J611_9GAMM</name>
<evidence type="ECO:0000256" key="1">
    <source>
        <dbReference type="ARBA" id="ARBA00008950"/>
    </source>
</evidence>
<accession>A0A9X2J611</accession>